<dbReference type="AlphaFoldDB" id="A0A0V0RBJ0"/>
<dbReference type="EMBL" id="JYDL01001306">
    <property type="protein sequence ID" value="KRX11826.1"/>
    <property type="molecule type" value="Genomic_DNA"/>
</dbReference>
<sequence>MTAQEHLMLGIPLVMVVEPQNLSFCVKFPTLIGGIMIFKMILARLTTTSETV</sequence>
<reference evidence="1 2" key="1">
    <citation type="submission" date="2015-01" db="EMBL/GenBank/DDBJ databases">
        <title>Evolution of Trichinella species and genotypes.</title>
        <authorList>
            <person name="Korhonen P.K."/>
            <person name="Edoardo P."/>
            <person name="Giuseppe L.R."/>
            <person name="Gasser R.B."/>
        </authorList>
    </citation>
    <scope>NUCLEOTIDE SEQUENCE [LARGE SCALE GENOMIC DNA]</scope>
    <source>
        <strain evidence="1">ISS37</strain>
    </source>
</reference>
<keyword evidence="2" id="KW-1185">Reference proteome</keyword>
<proteinExistence type="predicted"/>
<evidence type="ECO:0000313" key="2">
    <source>
        <dbReference type="Proteomes" id="UP000054630"/>
    </source>
</evidence>
<gene>
    <name evidence="1" type="ORF">T07_4951</name>
</gene>
<comment type="caution">
    <text evidence="1">The sequence shown here is derived from an EMBL/GenBank/DDBJ whole genome shotgun (WGS) entry which is preliminary data.</text>
</comment>
<protein>
    <submittedName>
        <fullName evidence="1">Uncharacterized protein</fullName>
    </submittedName>
</protein>
<feature type="non-terminal residue" evidence="1">
    <location>
        <position position="52"/>
    </location>
</feature>
<organism evidence="1 2">
    <name type="scientific">Trichinella nelsoni</name>
    <dbReference type="NCBI Taxonomy" id="6336"/>
    <lineage>
        <taxon>Eukaryota</taxon>
        <taxon>Metazoa</taxon>
        <taxon>Ecdysozoa</taxon>
        <taxon>Nematoda</taxon>
        <taxon>Enoplea</taxon>
        <taxon>Dorylaimia</taxon>
        <taxon>Trichinellida</taxon>
        <taxon>Trichinellidae</taxon>
        <taxon>Trichinella</taxon>
    </lineage>
</organism>
<name>A0A0V0RBJ0_9BILA</name>
<accession>A0A0V0RBJ0</accession>
<dbReference type="Proteomes" id="UP000054630">
    <property type="component" value="Unassembled WGS sequence"/>
</dbReference>
<evidence type="ECO:0000313" key="1">
    <source>
        <dbReference type="EMBL" id="KRX11826.1"/>
    </source>
</evidence>